<dbReference type="KEGG" id="cfus:CYFUS_000985"/>
<name>A0A250IWG7_9BACT</name>
<reference evidence="2 3" key="1">
    <citation type="submission" date="2017-06" db="EMBL/GenBank/DDBJ databases">
        <title>Sequencing and comparative analysis of myxobacterial genomes.</title>
        <authorList>
            <person name="Rupp O."/>
            <person name="Goesmann A."/>
            <person name="Sogaard-Andersen L."/>
        </authorList>
    </citation>
    <scope>NUCLEOTIDE SEQUENCE [LARGE SCALE GENOMIC DNA]</scope>
    <source>
        <strain evidence="2 3">DSM 52655</strain>
    </source>
</reference>
<dbReference type="SUPFAM" id="SSF51556">
    <property type="entry name" value="Metallo-dependent hydrolases"/>
    <property type="match status" value="1"/>
</dbReference>
<protein>
    <submittedName>
        <fullName evidence="2">Lipoprotein</fullName>
    </submittedName>
</protein>
<evidence type="ECO:0000313" key="2">
    <source>
        <dbReference type="EMBL" id="ATB35572.1"/>
    </source>
</evidence>
<dbReference type="AlphaFoldDB" id="A0A250IWG7"/>
<gene>
    <name evidence="2" type="ORF">CYFUS_000985</name>
</gene>
<dbReference type="EMBL" id="CP022098">
    <property type="protein sequence ID" value="ATB35572.1"/>
    <property type="molecule type" value="Genomic_DNA"/>
</dbReference>
<dbReference type="Pfam" id="PF07969">
    <property type="entry name" value="Amidohydro_3"/>
    <property type="match status" value="1"/>
</dbReference>
<proteinExistence type="predicted"/>
<dbReference type="CDD" id="cd01300">
    <property type="entry name" value="YtcJ_like"/>
    <property type="match status" value="1"/>
</dbReference>
<accession>A0A250IWG7</accession>
<feature type="domain" description="Amidohydrolase 3" evidence="1">
    <location>
        <begin position="123"/>
        <end position="600"/>
    </location>
</feature>
<dbReference type="SUPFAM" id="SSF51338">
    <property type="entry name" value="Composite domain of metallo-dependent hydrolases"/>
    <property type="match status" value="1"/>
</dbReference>
<dbReference type="Proteomes" id="UP000217257">
    <property type="component" value="Chromosome"/>
</dbReference>
<dbReference type="Gene3D" id="3.20.20.140">
    <property type="entry name" value="Metal-dependent hydrolases"/>
    <property type="match status" value="1"/>
</dbReference>
<dbReference type="Gene3D" id="3.10.310.70">
    <property type="match status" value="1"/>
</dbReference>
<keyword evidence="2" id="KW-0449">Lipoprotein</keyword>
<dbReference type="InterPro" id="IPR011059">
    <property type="entry name" value="Metal-dep_hydrolase_composite"/>
</dbReference>
<dbReference type="PANTHER" id="PTHR22642:SF2">
    <property type="entry name" value="PROTEIN LONG AFTER FAR-RED 3"/>
    <property type="match status" value="1"/>
</dbReference>
<dbReference type="InterPro" id="IPR013108">
    <property type="entry name" value="Amidohydro_3"/>
</dbReference>
<dbReference type="InterPro" id="IPR033932">
    <property type="entry name" value="YtcJ-like"/>
</dbReference>
<sequence length="603" mass="64892">MREWAGWGRRGYGAPRCFTQGRQGPPMRGESSQHVDEHVDDGARARGAARLALWGAVLFALGAGCARRVPEDARVETTVYVARRIRTLDAERPEAEALAVRRGQLVAVGTKREVLEAAGEGARVVDLGKAVVVPGLVDAHAHLAGLGLSLTVARLEGTRSVDEAVRRLAEAPATSFQGDWLIGKGWDQNGWPGGGFPGRAELDARFPTTPVYLTRVDHHAAWVNGEALRRAGITRDTPDPAGGRILRDAAGEPTGVLVDNAMELVAPRVPPPTDEQLEARLAAALERCAQVGLTGVHDAGMDPRTFRLLQRWDMVGRLPVRVYAMADGQGEARRTYLELGTFGGRLLEMKSVKFLLDGALGSRGAALHAAYSDAPGETGLLLMEPEELEARTEAFMERGFQVCVHAIGDRANTLVVDTLIRAAAKTKTQGLRHRVEHAQILRPEDIRKLGAAGLVASVQPTHATSDMGWAEARLGAERLKGAYAWKSLKEAGAVLALGSDFPIESPDVLAGLYAARTRQDARGQPQGGWRPEERLTGEEALEGFTLGPAWASFAEERRGRLKVGMEADFTALSVDPVEDAPRALVDARVVATVVDGREVYRAP</sequence>
<evidence type="ECO:0000259" key="1">
    <source>
        <dbReference type="Pfam" id="PF07969"/>
    </source>
</evidence>
<dbReference type="PANTHER" id="PTHR22642">
    <property type="entry name" value="IMIDAZOLONEPROPIONASE"/>
    <property type="match status" value="1"/>
</dbReference>
<organism evidence="2 3">
    <name type="scientific">Cystobacter fuscus</name>
    <dbReference type="NCBI Taxonomy" id="43"/>
    <lineage>
        <taxon>Bacteria</taxon>
        <taxon>Pseudomonadati</taxon>
        <taxon>Myxococcota</taxon>
        <taxon>Myxococcia</taxon>
        <taxon>Myxococcales</taxon>
        <taxon>Cystobacterineae</taxon>
        <taxon>Archangiaceae</taxon>
        <taxon>Cystobacter</taxon>
    </lineage>
</organism>
<evidence type="ECO:0000313" key="3">
    <source>
        <dbReference type="Proteomes" id="UP000217257"/>
    </source>
</evidence>
<dbReference type="GO" id="GO:0016810">
    <property type="term" value="F:hydrolase activity, acting on carbon-nitrogen (but not peptide) bonds"/>
    <property type="evidence" value="ECO:0007669"/>
    <property type="project" value="InterPro"/>
</dbReference>
<dbReference type="InterPro" id="IPR032466">
    <property type="entry name" value="Metal_Hydrolase"/>
</dbReference>
<dbReference type="Gene3D" id="2.30.40.10">
    <property type="entry name" value="Urease, subunit C, domain 1"/>
    <property type="match status" value="1"/>
</dbReference>